<dbReference type="EMBL" id="BQNB010014438">
    <property type="protein sequence ID" value="GJT28172.1"/>
    <property type="molecule type" value="Genomic_DNA"/>
</dbReference>
<comment type="caution">
    <text evidence="2">The sequence shown here is derived from an EMBL/GenBank/DDBJ whole genome shotgun (WGS) entry which is preliminary data.</text>
</comment>
<proteinExistence type="predicted"/>
<evidence type="ECO:0000313" key="2">
    <source>
        <dbReference type="EMBL" id="GJT28172.1"/>
    </source>
</evidence>
<keyword evidence="3" id="KW-1185">Reference proteome</keyword>
<reference evidence="2" key="2">
    <citation type="submission" date="2022-01" db="EMBL/GenBank/DDBJ databases">
        <authorList>
            <person name="Yamashiro T."/>
            <person name="Shiraishi A."/>
            <person name="Satake H."/>
            <person name="Nakayama K."/>
        </authorList>
    </citation>
    <scope>NUCLEOTIDE SEQUENCE</scope>
</reference>
<protein>
    <submittedName>
        <fullName evidence="2">Uncharacterized protein</fullName>
    </submittedName>
</protein>
<reference evidence="2" key="1">
    <citation type="journal article" date="2022" name="Int. J. Mol. Sci.">
        <title>Draft Genome of Tanacetum Coccineum: Genomic Comparison of Closely Related Tanacetum-Family Plants.</title>
        <authorList>
            <person name="Yamashiro T."/>
            <person name="Shiraishi A."/>
            <person name="Nakayama K."/>
            <person name="Satake H."/>
        </authorList>
    </citation>
    <scope>NUCLEOTIDE SEQUENCE</scope>
</reference>
<accession>A0ABQ5CPX8</accession>
<feature type="region of interest" description="Disordered" evidence="1">
    <location>
        <begin position="205"/>
        <end position="233"/>
    </location>
</feature>
<gene>
    <name evidence="2" type="ORF">Tco_0908447</name>
</gene>
<organism evidence="2 3">
    <name type="scientific">Tanacetum coccineum</name>
    <dbReference type="NCBI Taxonomy" id="301880"/>
    <lineage>
        <taxon>Eukaryota</taxon>
        <taxon>Viridiplantae</taxon>
        <taxon>Streptophyta</taxon>
        <taxon>Embryophyta</taxon>
        <taxon>Tracheophyta</taxon>
        <taxon>Spermatophyta</taxon>
        <taxon>Magnoliopsida</taxon>
        <taxon>eudicotyledons</taxon>
        <taxon>Gunneridae</taxon>
        <taxon>Pentapetalae</taxon>
        <taxon>asterids</taxon>
        <taxon>campanulids</taxon>
        <taxon>Asterales</taxon>
        <taxon>Asteraceae</taxon>
        <taxon>Asteroideae</taxon>
        <taxon>Anthemideae</taxon>
        <taxon>Anthemidinae</taxon>
        <taxon>Tanacetum</taxon>
    </lineage>
</organism>
<sequence length="369" mass="41830">MLVPPVVEGEDDAVFKEWDDRVTQVPRIHGGVIAQTRFERASKHSYDSPLLGVNTPGSDEERLEQDDLTDFIPPTPYDSPLSGGHTPKVIRIAQELVIQKLKKKVKRLGKILRARTPGMKLLKIGISKRKSLDKENGRNTIEHGDTINTASINVSATGSSNVSAADPSTSNAGDIFEDKMMIIDDTLVAIRNIRPRTTSVVISDVEEEPRRTTPVPTVQSQDKGKGKMVEPEPTLKNPIKTQIQRDVEIAQKLFEEEQAQFEGEQRTAREKAIEQEAKDAALIEQMEDIQARIDADELLAERLQLEEREQFTIKEKSRILVEMIVERKRFFAAQRAEQIRNKPPTRTQLRNKILWYGGFMIHVVFTMYL</sequence>
<evidence type="ECO:0000256" key="1">
    <source>
        <dbReference type="SAM" id="MobiDB-lite"/>
    </source>
</evidence>
<dbReference type="Proteomes" id="UP001151760">
    <property type="component" value="Unassembled WGS sequence"/>
</dbReference>
<evidence type="ECO:0000313" key="3">
    <source>
        <dbReference type="Proteomes" id="UP001151760"/>
    </source>
</evidence>
<name>A0ABQ5CPX8_9ASTR</name>